<gene>
    <name evidence="1" type="ORF">MHI_LOCUS112807</name>
</gene>
<name>A0A6V7GVM0_9HYME</name>
<accession>A0A6V7GVM0</accession>
<proteinExistence type="predicted"/>
<evidence type="ECO:0000313" key="2">
    <source>
        <dbReference type="Proteomes" id="UP000752696"/>
    </source>
</evidence>
<dbReference type="AlphaFoldDB" id="A0A6V7GVM0"/>
<protein>
    <submittedName>
        <fullName evidence="1">Uncharacterized protein</fullName>
    </submittedName>
</protein>
<evidence type="ECO:0000313" key="1">
    <source>
        <dbReference type="EMBL" id="CAD1469185.1"/>
    </source>
</evidence>
<reference evidence="1" key="1">
    <citation type="submission" date="2020-07" db="EMBL/GenBank/DDBJ databases">
        <authorList>
            <person name="Nazaruddin N."/>
        </authorList>
    </citation>
    <scope>NUCLEOTIDE SEQUENCE</scope>
</reference>
<dbReference type="Proteomes" id="UP000752696">
    <property type="component" value="Unassembled WGS sequence"/>
</dbReference>
<keyword evidence="2" id="KW-1185">Reference proteome</keyword>
<comment type="caution">
    <text evidence="1">The sequence shown here is derived from an EMBL/GenBank/DDBJ whole genome shotgun (WGS) entry which is preliminary data.</text>
</comment>
<sequence>MPIGVNTNKRIISAKCRRLAIQENLKKDTIRIQCHTFPQYYIEYISQRISNECLMHVTIPGKSHVTKNHKVPIYF</sequence>
<dbReference type="EMBL" id="CAJDYZ010001951">
    <property type="protein sequence ID" value="CAD1469185.1"/>
    <property type="molecule type" value="Genomic_DNA"/>
</dbReference>
<organism evidence="1 2">
    <name type="scientific">Heterotrigona itama</name>
    <dbReference type="NCBI Taxonomy" id="395501"/>
    <lineage>
        <taxon>Eukaryota</taxon>
        <taxon>Metazoa</taxon>
        <taxon>Ecdysozoa</taxon>
        <taxon>Arthropoda</taxon>
        <taxon>Hexapoda</taxon>
        <taxon>Insecta</taxon>
        <taxon>Pterygota</taxon>
        <taxon>Neoptera</taxon>
        <taxon>Endopterygota</taxon>
        <taxon>Hymenoptera</taxon>
        <taxon>Apocrita</taxon>
        <taxon>Aculeata</taxon>
        <taxon>Apoidea</taxon>
        <taxon>Anthophila</taxon>
        <taxon>Apidae</taxon>
        <taxon>Heterotrigona</taxon>
    </lineage>
</organism>